<dbReference type="InterPro" id="IPR013087">
    <property type="entry name" value="Znf_C2H2_type"/>
</dbReference>
<protein>
    <submittedName>
        <fullName evidence="3">CLUMA_CG004741, isoform A</fullName>
    </submittedName>
</protein>
<reference evidence="3 4" key="1">
    <citation type="submission" date="2015-04" db="EMBL/GenBank/DDBJ databases">
        <authorList>
            <person name="Syromyatnikov M.Y."/>
            <person name="Popov V.N."/>
        </authorList>
    </citation>
    <scope>NUCLEOTIDE SEQUENCE [LARGE SCALE GENOMIC DNA]</scope>
</reference>
<evidence type="ECO:0000256" key="1">
    <source>
        <dbReference type="PROSITE-ProRule" id="PRU00042"/>
    </source>
</evidence>
<name>A0A1J1HSS2_9DIPT</name>
<dbReference type="Gene3D" id="3.30.160.60">
    <property type="entry name" value="Classic Zinc Finger"/>
    <property type="match status" value="1"/>
</dbReference>
<dbReference type="GO" id="GO:0008270">
    <property type="term" value="F:zinc ion binding"/>
    <property type="evidence" value="ECO:0007669"/>
    <property type="project" value="UniProtKB-KW"/>
</dbReference>
<evidence type="ECO:0000313" key="3">
    <source>
        <dbReference type="EMBL" id="CRK91053.1"/>
    </source>
</evidence>
<evidence type="ECO:0000313" key="4">
    <source>
        <dbReference type="Proteomes" id="UP000183832"/>
    </source>
</evidence>
<evidence type="ECO:0000259" key="2">
    <source>
        <dbReference type="PROSITE" id="PS50157"/>
    </source>
</evidence>
<dbReference type="SUPFAM" id="SSF57667">
    <property type="entry name" value="beta-beta-alpha zinc fingers"/>
    <property type="match status" value="1"/>
</dbReference>
<dbReference type="AlphaFoldDB" id="A0A1J1HSS2"/>
<dbReference type="PROSITE" id="PS00028">
    <property type="entry name" value="ZINC_FINGER_C2H2_1"/>
    <property type="match status" value="1"/>
</dbReference>
<proteinExistence type="predicted"/>
<dbReference type="Proteomes" id="UP000183832">
    <property type="component" value="Unassembled WGS sequence"/>
</dbReference>
<gene>
    <name evidence="3" type="ORF">CLUMA_CG004741</name>
</gene>
<keyword evidence="1" id="KW-0479">Metal-binding</keyword>
<dbReference type="PROSITE" id="PS50157">
    <property type="entry name" value="ZINC_FINGER_C2H2_2"/>
    <property type="match status" value="1"/>
</dbReference>
<keyword evidence="4" id="KW-1185">Reference proteome</keyword>
<accession>A0A1J1HSS2</accession>
<dbReference type="EMBL" id="CVRI01000020">
    <property type="protein sequence ID" value="CRK91053.1"/>
    <property type="molecule type" value="Genomic_DNA"/>
</dbReference>
<dbReference type="InterPro" id="IPR036236">
    <property type="entry name" value="Znf_C2H2_sf"/>
</dbReference>
<organism evidence="3 4">
    <name type="scientific">Clunio marinus</name>
    <dbReference type="NCBI Taxonomy" id="568069"/>
    <lineage>
        <taxon>Eukaryota</taxon>
        <taxon>Metazoa</taxon>
        <taxon>Ecdysozoa</taxon>
        <taxon>Arthropoda</taxon>
        <taxon>Hexapoda</taxon>
        <taxon>Insecta</taxon>
        <taxon>Pterygota</taxon>
        <taxon>Neoptera</taxon>
        <taxon>Endopterygota</taxon>
        <taxon>Diptera</taxon>
        <taxon>Nematocera</taxon>
        <taxon>Chironomoidea</taxon>
        <taxon>Chironomidae</taxon>
        <taxon>Clunio</taxon>
    </lineage>
</organism>
<dbReference type="OrthoDB" id="3437960at2759"/>
<dbReference type="STRING" id="568069.A0A1J1HSS2"/>
<feature type="domain" description="C2H2-type" evidence="2">
    <location>
        <begin position="255"/>
        <end position="283"/>
    </location>
</feature>
<dbReference type="SMART" id="SM00355">
    <property type="entry name" value="ZnF_C2H2"/>
    <property type="match status" value="2"/>
</dbReference>
<keyword evidence="1" id="KW-0863">Zinc-finger</keyword>
<sequence length="314" mass="36705">MDNILQSMNLMNENQGKRKLKDVNSNNMTYGEYHRNKVLAIEKNENVNEDNDEQYEVESVHFVSPQDKLEKVMNGTVETPMMLDSGCRRNLIPEEISRDKEESELKINNALSQLEFDLSVKNQAYELMDRKYLGHFCSDRQVLDEICFNKDPFPASDVKVEDMVIKEEPEYGNVAVECVMFEEPLREPVATFEDEVKKHYTNKAKRLKNANKSEICKIIKDSNEESQSTQCQFCDKICKSRMHLHSHLHNAHVDHGCCDICGKVFKSKKRLKAHMTLHKERERAKCPHCGDEMLPQNLRRYIRVSHEGYRPFGW</sequence>
<keyword evidence="1" id="KW-0862">Zinc</keyword>